<feature type="compositionally biased region" description="Basic and acidic residues" evidence="1">
    <location>
        <begin position="76"/>
        <end position="97"/>
    </location>
</feature>
<feature type="region of interest" description="Disordered" evidence="1">
    <location>
        <begin position="17"/>
        <end position="128"/>
    </location>
</feature>
<keyword evidence="5" id="KW-1185">Reference proteome</keyword>
<evidence type="ECO:0000256" key="3">
    <source>
        <dbReference type="SAM" id="SignalP"/>
    </source>
</evidence>
<evidence type="ECO:0000256" key="1">
    <source>
        <dbReference type="SAM" id="MobiDB-lite"/>
    </source>
</evidence>
<keyword evidence="3" id="KW-0732">Signal</keyword>
<organism evidence="4 5">
    <name type="scientific">Candidatus Pseudoramibacter fermentans</name>
    <dbReference type="NCBI Taxonomy" id="2594427"/>
    <lineage>
        <taxon>Bacteria</taxon>
        <taxon>Bacillati</taxon>
        <taxon>Bacillota</taxon>
        <taxon>Clostridia</taxon>
        <taxon>Eubacteriales</taxon>
        <taxon>Eubacteriaceae</taxon>
        <taxon>Pseudoramibacter</taxon>
    </lineage>
</organism>
<protein>
    <recommendedName>
        <fullName evidence="6">LPXTG cell wall anchor domain-containing protein</fullName>
    </recommendedName>
</protein>
<gene>
    <name evidence="4" type="ORF">FRC53_07705</name>
</gene>
<accession>A0A6L5GT20</accession>
<comment type="caution">
    <text evidence="4">The sequence shown here is derived from an EMBL/GenBank/DDBJ whole genome shotgun (WGS) entry which is preliminary data.</text>
</comment>
<keyword evidence="2" id="KW-0812">Transmembrane</keyword>
<feature type="signal peptide" evidence="3">
    <location>
        <begin position="1"/>
        <end position="26"/>
    </location>
</feature>
<reference evidence="4" key="1">
    <citation type="journal article" date="2020" name="Appl. Environ. Microbiol.">
        <title>Medium-Chain Fatty Acid Synthesis by 'Candidatus Weimeria bifida' gen. nov., sp. nov., and 'Candidatus Pseudoramibacter fermentans' sp. nov.</title>
        <authorList>
            <person name="Scarborough M.J."/>
            <person name="Myers K.S."/>
            <person name="Donohue T.J."/>
            <person name="Noguera D.R."/>
        </authorList>
    </citation>
    <scope>NUCLEOTIDE SEQUENCE</scope>
    <source>
        <strain evidence="4">EUB1.1</strain>
    </source>
</reference>
<keyword evidence="2" id="KW-0472">Membrane</keyword>
<feature type="compositionally biased region" description="Low complexity" evidence="1">
    <location>
        <begin position="17"/>
        <end position="26"/>
    </location>
</feature>
<name>A0A6L5GT20_9FIRM</name>
<sequence>MKSKLLKILTGVVAASAVGAPVTAFASPVKATEAENTNTETTDTASDVKTTDKALEDTKKEAKQDTTKSETTSGETKNDTTNKDSNTSDEKTTKDSTSDNQADNTNTDAKNETAGDQGKTNASSQLSETEKGYVKTLDDYIQGTTEIDLNNLSQYNLFDLYDRTEGYSPDLSKISEDFIKNHGYTDRLNQANKVTKAVEAYFDNMFNSPECVAFRNKMKTIDTSTPEGAEAALKAYSQLSPRLQEYMWMYTDPDQNLLIQEVIESDAQIKPVLDILDSDADPDWNAFFKQYNQLSPEKKAIVNNLDPDKIKSGAKSLIEKSIDDANKSKQSDALKNFLADFAEAAANPTSQSMDQLAKEYLSLSKADQAYVQSHLKGAYDYFGLDDAVAKAQKSDQKENGKDNTAQKGSTVAKKLTAVLGNAKTATVTSAAPKTGDTTDALPEILALIAGIGGAAGVGIFKTRKEKRALRR</sequence>
<feature type="compositionally biased region" description="Polar residues" evidence="1">
    <location>
        <begin position="118"/>
        <end position="127"/>
    </location>
</feature>
<dbReference type="AlphaFoldDB" id="A0A6L5GT20"/>
<evidence type="ECO:0000256" key="2">
    <source>
        <dbReference type="SAM" id="Phobius"/>
    </source>
</evidence>
<feature type="compositionally biased region" description="Basic and acidic residues" evidence="1">
    <location>
        <begin position="49"/>
        <end position="68"/>
    </location>
</feature>
<feature type="transmembrane region" description="Helical" evidence="2">
    <location>
        <begin position="444"/>
        <end position="462"/>
    </location>
</feature>
<keyword evidence="2" id="KW-1133">Transmembrane helix</keyword>
<dbReference type="EMBL" id="VOGB01000005">
    <property type="protein sequence ID" value="MQM73278.1"/>
    <property type="molecule type" value="Genomic_DNA"/>
</dbReference>
<dbReference type="Proteomes" id="UP000473648">
    <property type="component" value="Unassembled WGS sequence"/>
</dbReference>
<evidence type="ECO:0008006" key="6">
    <source>
        <dbReference type="Google" id="ProtNLM"/>
    </source>
</evidence>
<proteinExistence type="predicted"/>
<feature type="compositionally biased region" description="Low complexity" evidence="1">
    <location>
        <begin position="34"/>
        <end position="45"/>
    </location>
</feature>
<evidence type="ECO:0000313" key="5">
    <source>
        <dbReference type="Proteomes" id="UP000473648"/>
    </source>
</evidence>
<evidence type="ECO:0000313" key="4">
    <source>
        <dbReference type="EMBL" id="MQM73278.1"/>
    </source>
</evidence>
<feature type="chain" id="PRO_5026908987" description="LPXTG cell wall anchor domain-containing protein" evidence="3">
    <location>
        <begin position="27"/>
        <end position="471"/>
    </location>
</feature>